<dbReference type="CDD" id="cd00118">
    <property type="entry name" value="LysM"/>
    <property type="match status" value="2"/>
</dbReference>
<evidence type="ECO:0000313" key="2">
    <source>
        <dbReference type="EMBL" id="CAB4689505.1"/>
    </source>
</evidence>
<dbReference type="PROSITE" id="PS51257">
    <property type="entry name" value="PROKAR_LIPOPROTEIN"/>
    <property type="match status" value="1"/>
</dbReference>
<dbReference type="InterPro" id="IPR036779">
    <property type="entry name" value="LysM_dom_sf"/>
</dbReference>
<dbReference type="EMBL" id="CAEZXM010000102">
    <property type="protein sequence ID" value="CAB4689505.1"/>
    <property type="molecule type" value="Genomic_DNA"/>
</dbReference>
<evidence type="ECO:0000259" key="1">
    <source>
        <dbReference type="PROSITE" id="PS51782"/>
    </source>
</evidence>
<protein>
    <submittedName>
        <fullName evidence="2">Unannotated protein</fullName>
    </submittedName>
</protein>
<dbReference type="PANTHER" id="PTHR33734">
    <property type="entry name" value="LYSM DOMAIN-CONTAINING GPI-ANCHORED PROTEIN 2"/>
    <property type="match status" value="1"/>
</dbReference>
<feature type="domain" description="LysM" evidence="1">
    <location>
        <begin position="74"/>
        <end position="120"/>
    </location>
</feature>
<dbReference type="PANTHER" id="PTHR33734:SF22">
    <property type="entry name" value="MEMBRANE-BOUND LYTIC MUREIN TRANSGLYCOSYLASE D"/>
    <property type="match status" value="1"/>
</dbReference>
<dbReference type="Pfam" id="PF01476">
    <property type="entry name" value="LysM"/>
    <property type="match status" value="2"/>
</dbReference>
<dbReference type="PROSITE" id="PS51782">
    <property type="entry name" value="LYSM"/>
    <property type="match status" value="2"/>
</dbReference>
<feature type="domain" description="LysM" evidence="1">
    <location>
        <begin position="146"/>
        <end position="192"/>
    </location>
</feature>
<proteinExistence type="predicted"/>
<dbReference type="SMART" id="SM00257">
    <property type="entry name" value="LysM"/>
    <property type="match status" value="2"/>
</dbReference>
<reference evidence="2" key="1">
    <citation type="submission" date="2020-05" db="EMBL/GenBank/DDBJ databases">
        <authorList>
            <person name="Chiriac C."/>
            <person name="Salcher M."/>
            <person name="Ghai R."/>
            <person name="Kavagutti S V."/>
        </authorList>
    </citation>
    <scope>NUCLEOTIDE SEQUENCE</scope>
</reference>
<dbReference type="InterPro" id="IPR018392">
    <property type="entry name" value="LysM"/>
</dbReference>
<accession>A0A6J6NXK5</accession>
<gene>
    <name evidence="2" type="ORF">UFOPK2366_00671</name>
</gene>
<dbReference type="Gene3D" id="3.10.350.10">
    <property type="entry name" value="LysM domain"/>
    <property type="match status" value="2"/>
</dbReference>
<name>A0A6J6NXK5_9ZZZZ</name>
<dbReference type="SUPFAM" id="SSF54106">
    <property type="entry name" value="LysM domain"/>
    <property type="match status" value="2"/>
</dbReference>
<organism evidence="2">
    <name type="scientific">freshwater metagenome</name>
    <dbReference type="NCBI Taxonomy" id="449393"/>
    <lineage>
        <taxon>unclassified sequences</taxon>
        <taxon>metagenomes</taxon>
        <taxon>ecological metagenomes</taxon>
    </lineage>
</organism>
<dbReference type="GO" id="GO:0008932">
    <property type="term" value="F:lytic endotransglycosylase activity"/>
    <property type="evidence" value="ECO:0007669"/>
    <property type="project" value="TreeGrafter"/>
</dbReference>
<sequence>MKSRFIAAGFTALVTTSLSACGSAGGTNTASVTTIKLSQADYVTVAPILTSTVPPTTVVNQTSTTLSSSVAGEQEYIVVNGDYLTRIAKKYGISAQAIADYNQWTDGVNHLIYQGFSIKIPPGATIVAAGTPASATTTTSNIPIGGTYVVVDGDTLSRIAGRNGTTVKALIAVNGWTDGVSHLIYKGLKINLPVKSG</sequence>
<dbReference type="AlphaFoldDB" id="A0A6J6NXK5"/>